<sequence length="486" mass="52471">MLPSLDDQLDRLQACTDALQAACEKITGAATAPSFTHAVLYAPIGDVIRDTEDSELALFAVDDATAYPTPGASSALTVRRVEFPGATPLRRPPPRRDQPVEPELYLNAALKCIHQYQSIRPMRALYTRVMDLYSQVEETRQSIQQSTESIERSHAAEAKSLKPEIEKTERDILELQRKVAEARKQSSRPSASRKAQATTSRGRPPATSKSRVRATTPENQDEETSFWSTPAMPSSAGSSLLTEDDGFDLSNTSASFASPAPAPAHTRRSPSPMPPSLTPSPPSTRTPSPVPPPPPPSAKHESPEQVASVASPSRSPDLPQAEPKPRAAHHSETPRAGRIKITVDVERIVAKIWTTMGDAIMPNRDASVKPPMAKPTIQHLQMIDTSTPTLGSPSTSSVVTDEDDAPTWNLQQILVAHLLLAMIMSPPTYAMPFAKAKQVVAAKAAEHGDAAFSVGQGSSRVVYNCVAKRLVKIERGGGEQTVKFNL</sequence>
<feature type="compositionally biased region" description="Polar residues" evidence="1">
    <location>
        <begin position="225"/>
        <end position="241"/>
    </location>
</feature>
<evidence type="ECO:0000256" key="1">
    <source>
        <dbReference type="SAM" id="MobiDB-lite"/>
    </source>
</evidence>
<dbReference type="STRING" id="1314674.A0A0D7B6R6"/>
<name>A0A0D7B6R6_9AGAR</name>
<feature type="compositionally biased region" description="Polar residues" evidence="1">
    <location>
        <begin position="187"/>
        <end position="201"/>
    </location>
</feature>
<organism evidence="2 3">
    <name type="scientific">Cylindrobasidium torrendii FP15055 ss-10</name>
    <dbReference type="NCBI Taxonomy" id="1314674"/>
    <lineage>
        <taxon>Eukaryota</taxon>
        <taxon>Fungi</taxon>
        <taxon>Dikarya</taxon>
        <taxon>Basidiomycota</taxon>
        <taxon>Agaricomycotina</taxon>
        <taxon>Agaricomycetes</taxon>
        <taxon>Agaricomycetidae</taxon>
        <taxon>Agaricales</taxon>
        <taxon>Marasmiineae</taxon>
        <taxon>Physalacriaceae</taxon>
        <taxon>Cylindrobasidium</taxon>
    </lineage>
</organism>
<dbReference type="OrthoDB" id="3262547at2759"/>
<protein>
    <submittedName>
        <fullName evidence="2">Uncharacterized protein</fullName>
    </submittedName>
</protein>
<reference evidence="2 3" key="1">
    <citation type="journal article" date="2015" name="Fungal Genet. Biol.">
        <title>Evolution of novel wood decay mechanisms in Agaricales revealed by the genome sequences of Fistulina hepatica and Cylindrobasidium torrendii.</title>
        <authorList>
            <person name="Floudas D."/>
            <person name="Held B.W."/>
            <person name="Riley R."/>
            <person name="Nagy L.G."/>
            <person name="Koehler G."/>
            <person name="Ransdell A.S."/>
            <person name="Younus H."/>
            <person name="Chow J."/>
            <person name="Chiniquy J."/>
            <person name="Lipzen A."/>
            <person name="Tritt A."/>
            <person name="Sun H."/>
            <person name="Haridas S."/>
            <person name="LaButti K."/>
            <person name="Ohm R.A."/>
            <person name="Kues U."/>
            <person name="Blanchette R.A."/>
            <person name="Grigoriev I.V."/>
            <person name="Minto R.E."/>
            <person name="Hibbett D.S."/>
        </authorList>
    </citation>
    <scope>NUCLEOTIDE SEQUENCE [LARGE SCALE GENOMIC DNA]</scope>
    <source>
        <strain evidence="2 3">FP15055 ss-10</strain>
    </source>
</reference>
<accession>A0A0D7B6R6</accession>
<feature type="compositionally biased region" description="Basic and acidic residues" evidence="1">
    <location>
        <begin position="149"/>
        <end position="184"/>
    </location>
</feature>
<dbReference type="EMBL" id="KN880572">
    <property type="protein sequence ID" value="KIY65920.1"/>
    <property type="molecule type" value="Genomic_DNA"/>
</dbReference>
<feature type="compositionally biased region" description="Pro residues" evidence="1">
    <location>
        <begin position="271"/>
        <end position="297"/>
    </location>
</feature>
<dbReference type="Proteomes" id="UP000054007">
    <property type="component" value="Unassembled WGS sequence"/>
</dbReference>
<evidence type="ECO:0000313" key="2">
    <source>
        <dbReference type="EMBL" id="KIY65920.1"/>
    </source>
</evidence>
<evidence type="ECO:0000313" key="3">
    <source>
        <dbReference type="Proteomes" id="UP000054007"/>
    </source>
</evidence>
<feature type="compositionally biased region" description="Basic and acidic residues" evidence="1">
    <location>
        <begin position="323"/>
        <end position="339"/>
    </location>
</feature>
<keyword evidence="3" id="KW-1185">Reference proteome</keyword>
<dbReference type="AlphaFoldDB" id="A0A0D7B6R6"/>
<proteinExistence type="predicted"/>
<gene>
    <name evidence="2" type="ORF">CYLTODRAFT_491915</name>
</gene>
<feature type="region of interest" description="Disordered" evidence="1">
    <location>
        <begin position="144"/>
        <end position="339"/>
    </location>
</feature>